<reference evidence="2 3" key="1">
    <citation type="journal article" date="2021" name="Sci. Rep.">
        <title>Chromosome anchoring in Senegalese sole (Solea senegalensis) reveals sex-associated markers and genome rearrangements in flatfish.</title>
        <authorList>
            <person name="Guerrero-Cozar I."/>
            <person name="Gomez-Garrido J."/>
            <person name="Berbel C."/>
            <person name="Martinez-Blanch J.F."/>
            <person name="Alioto T."/>
            <person name="Claros M.G."/>
            <person name="Gagnaire P.A."/>
            <person name="Manchado M."/>
        </authorList>
    </citation>
    <scope>NUCLEOTIDE SEQUENCE [LARGE SCALE GENOMIC DNA]</scope>
    <source>
        <strain evidence="2">Sse05_10M</strain>
    </source>
</reference>
<proteinExistence type="predicted"/>
<keyword evidence="1" id="KW-0472">Membrane</keyword>
<organism evidence="2 3">
    <name type="scientific">Solea senegalensis</name>
    <name type="common">Senegalese sole</name>
    <dbReference type="NCBI Taxonomy" id="28829"/>
    <lineage>
        <taxon>Eukaryota</taxon>
        <taxon>Metazoa</taxon>
        <taxon>Chordata</taxon>
        <taxon>Craniata</taxon>
        <taxon>Vertebrata</taxon>
        <taxon>Euteleostomi</taxon>
        <taxon>Actinopterygii</taxon>
        <taxon>Neopterygii</taxon>
        <taxon>Teleostei</taxon>
        <taxon>Neoteleostei</taxon>
        <taxon>Acanthomorphata</taxon>
        <taxon>Carangaria</taxon>
        <taxon>Pleuronectiformes</taxon>
        <taxon>Pleuronectoidei</taxon>
        <taxon>Soleidae</taxon>
        <taxon>Solea</taxon>
    </lineage>
</organism>
<keyword evidence="3" id="KW-1185">Reference proteome</keyword>
<name>A0AAV6PEE8_SOLSE</name>
<dbReference type="AlphaFoldDB" id="A0AAV6PEE8"/>
<sequence length="49" mass="5320">AEPTVVDWCPGHGVPFVLCLHLTSLFCLLLFASRVVFLGSSFPLDTVSQ</sequence>
<protein>
    <submittedName>
        <fullName evidence="2">Uncharacterized protein</fullName>
    </submittedName>
</protein>
<gene>
    <name evidence="2" type="ORF">JOB18_026007</name>
</gene>
<comment type="caution">
    <text evidence="2">The sequence shown here is derived from an EMBL/GenBank/DDBJ whole genome shotgun (WGS) entry which is preliminary data.</text>
</comment>
<evidence type="ECO:0000313" key="3">
    <source>
        <dbReference type="Proteomes" id="UP000693946"/>
    </source>
</evidence>
<dbReference type="EMBL" id="JAGKHQ010001211">
    <property type="protein sequence ID" value="KAG7459270.1"/>
    <property type="molecule type" value="Genomic_DNA"/>
</dbReference>
<feature type="non-terminal residue" evidence="2">
    <location>
        <position position="1"/>
    </location>
</feature>
<keyword evidence="1" id="KW-1133">Transmembrane helix</keyword>
<keyword evidence="1" id="KW-0812">Transmembrane</keyword>
<feature type="non-terminal residue" evidence="2">
    <location>
        <position position="49"/>
    </location>
</feature>
<dbReference type="Proteomes" id="UP000693946">
    <property type="component" value="Unassembled WGS sequence"/>
</dbReference>
<evidence type="ECO:0000313" key="2">
    <source>
        <dbReference type="EMBL" id="KAG7459270.1"/>
    </source>
</evidence>
<evidence type="ECO:0000256" key="1">
    <source>
        <dbReference type="SAM" id="Phobius"/>
    </source>
</evidence>
<accession>A0AAV6PEE8</accession>
<feature type="transmembrane region" description="Helical" evidence="1">
    <location>
        <begin position="12"/>
        <end position="32"/>
    </location>
</feature>